<proteinExistence type="predicted"/>
<evidence type="ECO:0000256" key="1">
    <source>
        <dbReference type="ARBA" id="ARBA00022741"/>
    </source>
</evidence>
<dbReference type="NCBIfam" id="TIGR00231">
    <property type="entry name" value="small_GTP"/>
    <property type="match status" value="1"/>
</dbReference>
<dbReference type="SMART" id="SM00174">
    <property type="entry name" value="RHO"/>
    <property type="match status" value="1"/>
</dbReference>
<comment type="caution">
    <text evidence="3">The sequence shown here is derived from an EMBL/GenBank/DDBJ whole genome shotgun (WGS) entry which is preliminary data.</text>
</comment>
<evidence type="ECO:0000256" key="2">
    <source>
        <dbReference type="ARBA" id="ARBA00023134"/>
    </source>
</evidence>
<dbReference type="PROSITE" id="PS51421">
    <property type="entry name" value="RAS"/>
    <property type="match status" value="1"/>
</dbReference>
<dbReference type="Gene3D" id="3.40.50.300">
    <property type="entry name" value="P-loop containing nucleotide triphosphate hydrolases"/>
    <property type="match status" value="1"/>
</dbReference>
<evidence type="ECO:0000313" key="3">
    <source>
        <dbReference type="EMBL" id="OHS96295.1"/>
    </source>
</evidence>
<dbReference type="Proteomes" id="UP000179807">
    <property type="component" value="Unassembled WGS sequence"/>
</dbReference>
<keyword evidence="4" id="KW-1185">Reference proteome</keyword>
<organism evidence="3 4">
    <name type="scientific">Tritrichomonas foetus</name>
    <dbReference type="NCBI Taxonomy" id="1144522"/>
    <lineage>
        <taxon>Eukaryota</taxon>
        <taxon>Metamonada</taxon>
        <taxon>Parabasalia</taxon>
        <taxon>Tritrichomonadida</taxon>
        <taxon>Tritrichomonadidae</taxon>
        <taxon>Tritrichomonas</taxon>
    </lineage>
</organism>
<dbReference type="InterPro" id="IPR005225">
    <property type="entry name" value="Small_GTP-bd"/>
</dbReference>
<dbReference type="FunFam" id="3.40.50.300:FF:000808">
    <property type="entry name" value="Small GTP-binding protein, putative"/>
    <property type="match status" value="1"/>
</dbReference>
<protein>
    <submittedName>
        <fullName evidence="3">Ras-related protein Rab-6.1</fullName>
    </submittedName>
</protein>
<dbReference type="CDD" id="cd00154">
    <property type="entry name" value="Rab"/>
    <property type="match status" value="1"/>
</dbReference>
<name>A0A1J4JDD6_9EUKA</name>
<dbReference type="InterPro" id="IPR050227">
    <property type="entry name" value="Rab"/>
</dbReference>
<gene>
    <name evidence="3" type="ORF">TRFO_37538</name>
</gene>
<dbReference type="GeneID" id="94846191"/>
<keyword evidence="2" id="KW-0342">GTP-binding</keyword>
<dbReference type="InterPro" id="IPR027417">
    <property type="entry name" value="P-loop_NTPase"/>
</dbReference>
<dbReference type="VEuPathDB" id="TrichDB:TRFO_37538"/>
<dbReference type="SMART" id="SM00175">
    <property type="entry name" value="RAB"/>
    <property type="match status" value="1"/>
</dbReference>
<dbReference type="SMART" id="SM00173">
    <property type="entry name" value="RAS"/>
    <property type="match status" value="1"/>
</dbReference>
<dbReference type="InterPro" id="IPR001806">
    <property type="entry name" value="Small_GTPase"/>
</dbReference>
<dbReference type="RefSeq" id="XP_068349432.1">
    <property type="nucleotide sequence ID" value="XM_068511487.1"/>
</dbReference>
<dbReference type="SUPFAM" id="SSF52540">
    <property type="entry name" value="P-loop containing nucleoside triphosphate hydrolases"/>
    <property type="match status" value="1"/>
</dbReference>
<dbReference type="PROSITE" id="PS51419">
    <property type="entry name" value="RAB"/>
    <property type="match status" value="1"/>
</dbReference>
<dbReference type="Pfam" id="PF00071">
    <property type="entry name" value="Ras"/>
    <property type="match status" value="1"/>
</dbReference>
<dbReference type="EMBL" id="MLAK01001185">
    <property type="protein sequence ID" value="OHS96295.1"/>
    <property type="molecule type" value="Genomic_DNA"/>
</dbReference>
<dbReference type="GO" id="GO:0003924">
    <property type="term" value="F:GTPase activity"/>
    <property type="evidence" value="ECO:0007669"/>
    <property type="project" value="InterPro"/>
</dbReference>
<accession>A0A1J4JDD6</accession>
<dbReference type="GO" id="GO:0005525">
    <property type="term" value="F:GTP binding"/>
    <property type="evidence" value="ECO:0007669"/>
    <property type="project" value="UniProtKB-KW"/>
</dbReference>
<dbReference type="OrthoDB" id="265044at2759"/>
<sequence>MANFEKNRSRKSLKNYTLFLKFYLNKIKNQNTHQSMEEPKHKVVLIGDPMVGKTAILTRLIKNYFTESYMSTIGSGFGSWDATVSDRLINLQIWDTAGQEKYRSLGPIFYQNAEVAIIVYSLKDGNSENSIRDWIDQFLAFSINSPIIAIVANQYDRQQISTHAMKKLADDKGYIFIETSAKTGKGILDLFHIVAQHLYSKCFNTTLTNSVNCLNTLKCTPKCCQ</sequence>
<dbReference type="PRINTS" id="PR00449">
    <property type="entry name" value="RASTRNSFRMNG"/>
</dbReference>
<reference evidence="3" key="1">
    <citation type="submission" date="2016-10" db="EMBL/GenBank/DDBJ databases">
        <authorList>
            <person name="Benchimol M."/>
            <person name="Almeida L.G."/>
            <person name="Vasconcelos A.T."/>
            <person name="Perreira-Neves A."/>
            <person name="Rosa I.A."/>
            <person name="Tasca T."/>
            <person name="Bogo M.R."/>
            <person name="de Souza W."/>
        </authorList>
    </citation>
    <scope>NUCLEOTIDE SEQUENCE [LARGE SCALE GENOMIC DNA]</scope>
    <source>
        <strain evidence="3">K</strain>
    </source>
</reference>
<dbReference type="PANTHER" id="PTHR47977">
    <property type="entry name" value="RAS-RELATED PROTEIN RAB"/>
    <property type="match status" value="1"/>
</dbReference>
<keyword evidence="1" id="KW-0547">Nucleotide-binding</keyword>
<evidence type="ECO:0000313" key="4">
    <source>
        <dbReference type="Proteomes" id="UP000179807"/>
    </source>
</evidence>
<dbReference type="AlphaFoldDB" id="A0A1J4JDD6"/>